<dbReference type="HOGENOM" id="CLU_009600_18_1_1"/>
<protein>
    <submittedName>
        <fullName evidence="2">Amidase</fullName>
    </submittedName>
</protein>
<dbReference type="AlphaFoldDB" id="G3B888"/>
<feature type="domain" description="Amidase" evidence="1">
    <location>
        <begin position="100"/>
        <end position="522"/>
    </location>
</feature>
<dbReference type="OrthoDB" id="1879366at2759"/>
<dbReference type="STRING" id="590646.G3B888"/>
<evidence type="ECO:0000313" key="3">
    <source>
        <dbReference type="Proteomes" id="UP000000707"/>
    </source>
</evidence>
<gene>
    <name evidence="2" type="ORF">CANTEDRAFT_135655</name>
</gene>
<dbReference type="PANTHER" id="PTHR11895">
    <property type="entry name" value="TRANSAMIDASE"/>
    <property type="match status" value="1"/>
</dbReference>
<reference evidence="2 3" key="1">
    <citation type="journal article" date="2011" name="Proc. Natl. Acad. Sci. U.S.A.">
        <title>Comparative genomics of xylose-fermenting fungi for enhanced biofuel production.</title>
        <authorList>
            <person name="Wohlbach D.J."/>
            <person name="Kuo A."/>
            <person name="Sato T.K."/>
            <person name="Potts K.M."/>
            <person name="Salamov A.A."/>
            <person name="LaButti K.M."/>
            <person name="Sun H."/>
            <person name="Clum A."/>
            <person name="Pangilinan J.L."/>
            <person name="Lindquist E.A."/>
            <person name="Lucas S."/>
            <person name="Lapidus A."/>
            <person name="Jin M."/>
            <person name="Gunawan C."/>
            <person name="Balan V."/>
            <person name="Dale B.E."/>
            <person name="Jeffries T.W."/>
            <person name="Zinkel R."/>
            <person name="Barry K.W."/>
            <person name="Grigoriev I.V."/>
            <person name="Gasch A.P."/>
        </authorList>
    </citation>
    <scope>NUCLEOTIDE SEQUENCE [LARGE SCALE GENOMIC DNA]</scope>
    <source>
        <strain evidence="3">ATCC 10573 / BCRC 21748 / CBS 615 / JCM 9827 / NBRC 10315 / NRRL Y-1498 / VKM Y-70</strain>
    </source>
</reference>
<keyword evidence="3" id="KW-1185">Reference proteome</keyword>
<dbReference type="InterPro" id="IPR036928">
    <property type="entry name" value="AS_sf"/>
</dbReference>
<dbReference type="InterPro" id="IPR023631">
    <property type="entry name" value="Amidase_dom"/>
</dbReference>
<dbReference type="Gene3D" id="3.90.1300.10">
    <property type="entry name" value="Amidase signature (AS) domain"/>
    <property type="match status" value="1"/>
</dbReference>
<dbReference type="EMBL" id="GL996527">
    <property type="protein sequence ID" value="EGV61713.1"/>
    <property type="molecule type" value="Genomic_DNA"/>
</dbReference>
<dbReference type="Proteomes" id="UP000000707">
    <property type="component" value="Unassembled WGS sequence"/>
</dbReference>
<dbReference type="RefSeq" id="XP_006687883.1">
    <property type="nucleotide sequence ID" value="XM_006687820.1"/>
</dbReference>
<dbReference type="Pfam" id="PF01425">
    <property type="entry name" value="Amidase"/>
    <property type="match status" value="1"/>
</dbReference>
<dbReference type="InterPro" id="IPR000120">
    <property type="entry name" value="Amidase"/>
</dbReference>
<dbReference type="KEGG" id="cten:18249896"/>
<dbReference type="eggNOG" id="KOG1211">
    <property type="taxonomic scope" value="Eukaryota"/>
</dbReference>
<dbReference type="SUPFAM" id="SSF75304">
    <property type="entry name" value="Amidase signature (AS) enzymes"/>
    <property type="match status" value="1"/>
</dbReference>
<proteinExistence type="predicted"/>
<sequence length="538" mass="58241">MSVFTFDAKAGNPVTTDTIVSLANELGVKEHTQIELEQYKTLLAVFHDACEELDEMDDYLPEVDYERFPRKDPYFPQPEDNKLGAWGYKCEVKDLKYTGGGLLDGSNIAVKDCIAIAGVPMLLGTNFVKDYVPKTDAVVITRLMEAGATIQGKAVCENLCHSATSHSAGTGPVHNPLAIGYSTGGSSSGSAALVMDPEEDIDITIGADQGGSVRIPAGWCGAVGLKPTFGLIPFTGCAGNEATNDHLGVLTRDVLTNAKGLQAIAGSDGIDDRSFGAQTSDYYYDLLDLSDPKCLKGLKIAILKEGFENRAVEQRVKDTCLAAIKKFKELGATVEEVSIPLHSKGALIWTGVSKIGGYLTKMGNNIGRRGVSLNDLTQKFLEAAHTQENWDQAYPSSKNIYYNGMYAEKKFPGLYGKCTNLSRKLRDSYNKVLEEYDLIVLPNLPYIARSHAEIGPNATPLELIGKQVGLSSNTAPFDQSGHPALALPVGMLPILEGPLADSGTKLPVSLQIVGQWFDEKTVYRAAYAFEKSYNWKDL</sequence>
<accession>G3B888</accession>
<name>G3B888_CANTC</name>
<dbReference type="GeneID" id="18249896"/>
<dbReference type="GO" id="GO:0003824">
    <property type="term" value="F:catalytic activity"/>
    <property type="evidence" value="ECO:0007669"/>
    <property type="project" value="InterPro"/>
</dbReference>
<evidence type="ECO:0000313" key="2">
    <source>
        <dbReference type="EMBL" id="EGV61713.1"/>
    </source>
</evidence>
<dbReference type="PANTHER" id="PTHR11895:SF83">
    <property type="entry name" value="AMIDASE"/>
    <property type="match status" value="1"/>
</dbReference>
<evidence type="ECO:0000259" key="1">
    <source>
        <dbReference type="Pfam" id="PF01425"/>
    </source>
</evidence>
<organism evidence="3">
    <name type="scientific">Candida tenuis (strain ATCC 10573 / BCRC 21748 / CBS 615 / JCM 9827 / NBRC 10315 / NRRL Y-1498 / VKM Y-70)</name>
    <name type="common">Yeast</name>
    <name type="synonym">Yamadazyma tenuis</name>
    <dbReference type="NCBI Taxonomy" id="590646"/>
    <lineage>
        <taxon>Eukaryota</taxon>
        <taxon>Fungi</taxon>
        <taxon>Dikarya</taxon>
        <taxon>Ascomycota</taxon>
        <taxon>Saccharomycotina</taxon>
        <taxon>Pichiomycetes</taxon>
        <taxon>Debaryomycetaceae</taxon>
        <taxon>Yamadazyma</taxon>
    </lineage>
</organism>